<protein>
    <submittedName>
        <fullName evidence="1">Uncharacterized protein</fullName>
    </submittedName>
</protein>
<evidence type="ECO:0000313" key="2">
    <source>
        <dbReference type="Proteomes" id="UP000198211"/>
    </source>
</evidence>
<keyword evidence="2" id="KW-1185">Reference proteome</keyword>
<reference evidence="2" key="1">
    <citation type="submission" date="2017-03" db="EMBL/GenBank/DDBJ databases">
        <title>Phytopthora megakarya and P. palmivora, two closely related causual agents of cacao black pod achieved similar genome size and gene model numbers by different mechanisms.</title>
        <authorList>
            <person name="Ali S."/>
            <person name="Shao J."/>
            <person name="Larry D.J."/>
            <person name="Kronmiller B."/>
            <person name="Shen D."/>
            <person name="Strem M.D."/>
            <person name="Melnick R.L."/>
            <person name="Guiltinan M.J."/>
            <person name="Tyler B.M."/>
            <person name="Meinhardt L.W."/>
            <person name="Bailey B.A."/>
        </authorList>
    </citation>
    <scope>NUCLEOTIDE SEQUENCE [LARGE SCALE GENOMIC DNA]</scope>
    <source>
        <strain evidence="2">zdho120</strain>
    </source>
</reference>
<comment type="caution">
    <text evidence="1">The sequence shown here is derived from an EMBL/GenBank/DDBJ whole genome shotgun (WGS) entry which is preliminary data.</text>
</comment>
<accession>A0A225W6N3</accession>
<organism evidence="1 2">
    <name type="scientific">Phytophthora megakarya</name>
    <dbReference type="NCBI Taxonomy" id="4795"/>
    <lineage>
        <taxon>Eukaryota</taxon>
        <taxon>Sar</taxon>
        <taxon>Stramenopiles</taxon>
        <taxon>Oomycota</taxon>
        <taxon>Peronosporomycetes</taxon>
        <taxon>Peronosporales</taxon>
        <taxon>Peronosporaceae</taxon>
        <taxon>Phytophthora</taxon>
    </lineage>
</organism>
<dbReference type="EMBL" id="NBNE01001687">
    <property type="protein sequence ID" value="OWZ13044.1"/>
    <property type="molecule type" value="Genomic_DNA"/>
</dbReference>
<evidence type="ECO:0000313" key="1">
    <source>
        <dbReference type="EMBL" id="OWZ13044.1"/>
    </source>
</evidence>
<dbReference type="Proteomes" id="UP000198211">
    <property type="component" value="Unassembled WGS sequence"/>
</dbReference>
<gene>
    <name evidence="1" type="ORF">PHMEG_00013710</name>
</gene>
<dbReference type="OrthoDB" id="125537at2759"/>
<sequence length="79" mass="9575">MMRISGFDLFKDVKDLTEAEWRDYFLFPDNTAYKTLEREVKNLSMNLELEDAESWLLRLMAEFYEIVNKSNMEELRRKG</sequence>
<proteinExistence type="predicted"/>
<dbReference type="AlphaFoldDB" id="A0A225W6N3"/>
<name>A0A225W6N3_9STRA</name>